<organism evidence="1 2">
    <name type="scientific">Hyaloperonospora arabidopsidis (strain Emoy2)</name>
    <name type="common">Downy mildew agent</name>
    <name type="synonym">Peronospora arabidopsidis</name>
    <dbReference type="NCBI Taxonomy" id="559515"/>
    <lineage>
        <taxon>Eukaryota</taxon>
        <taxon>Sar</taxon>
        <taxon>Stramenopiles</taxon>
        <taxon>Oomycota</taxon>
        <taxon>Peronosporomycetes</taxon>
        <taxon>Peronosporales</taxon>
        <taxon>Peronosporaceae</taxon>
        <taxon>Hyaloperonospora</taxon>
    </lineage>
</organism>
<evidence type="ECO:0008006" key="3">
    <source>
        <dbReference type="Google" id="ProtNLM"/>
    </source>
</evidence>
<name>M4BAB9_HYAAE</name>
<sequence>MNTHITLLDTFIKGFGGEDKLASVLWIAKLSPIYRVEAQHMQGELFHKLLESGMKIDDVGVSAKTKRVLAYQKLETITASALLLEVRRHEIIDICDYLIENLGHRDFAMLIGYASLVDRLFMDELEKEMFRRLKTRGVKPIPPRPVGAGAGLDEEIEASMMEKYVTFCCENETIQPPLILHNFFLISHAQREITTITSMNELTRKCQMLVFIRDGLVRRAKHRANHFFHETQV</sequence>
<evidence type="ECO:0000313" key="1">
    <source>
        <dbReference type="EnsemblProtists" id="HpaP803229"/>
    </source>
</evidence>
<protein>
    <recommendedName>
        <fullName evidence="3">RxLR effector candidate protein</fullName>
    </recommendedName>
</protein>
<dbReference type="Proteomes" id="UP000011713">
    <property type="component" value="Unassembled WGS sequence"/>
</dbReference>
<accession>M4BAB9</accession>
<keyword evidence="2" id="KW-1185">Reference proteome</keyword>
<dbReference type="InParanoid" id="M4BAB9"/>
<dbReference type="EMBL" id="JH598060">
    <property type="status" value="NOT_ANNOTATED_CDS"/>
    <property type="molecule type" value="Genomic_DNA"/>
</dbReference>
<dbReference type="AlphaFoldDB" id="M4BAB9"/>
<dbReference type="VEuPathDB" id="FungiDB:HpaG803229"/>
<evidence type="ECO:0000313" key="2">
    <source>
        <dbReference type="Proteomes" id="UP000011713"/>
    </source>
</evidence>
<reference evidence="2" key="1">
    <citation type="journal article" date="2010" name="Science">
        <title>Signatures of adaptation to obligate biotrophy in the Hyaloperonospora arabidopsidis genome.</title>
        <authorList>
            <person name="Baxter L."/>
            <person name="Tripathy S."/>
            <person name="Ishaque N."/>
            <person name="Boot N."/>
            <person name="Cabral A."/>
            <person name="Kemen E."/>
            <person name="Thines M."/>
            <person name="Ah-Fong A."/>
            <person name="Anderson R."/>
            <person name="Badejoko W."/>
            <person name="Bittner-Eddy P."/>
            <person name="Boore J.L."/>
            <person name="Chibucos M.C."/>
            <person name="Coates M."/>
            <person name="Dehal P."/>
            <person name="Delehaunty K."/>
            <person name="Dong S."/>
            <person name="Downton P."/>
            <person name="Dumas B."/>
            <person name="Fabro G."/>
            <person name="Fronick C."/>
            <person name="Fuerstenberg S.I."/>
            <person name="Fulton L."/>
            <person name="Gaulin E."/>
            <person name="Govers F."/>
            <person name="Hughes L."/>
            <person name="Humphray S."/>
            <person name="Jiang R.H."/>
            <person name="Judelson H."/>
            <person name="Kamoun S."/>
            <person name="Kyung K."/>
            <person name="Meijer H."/>
            <person name="Minx P."/>
            <person name="Morris P."/>
            <person name="Nelson J."/>
            <person name="Phuntumart V."/>
            <person name="Qutob D."/>
            <person name="Rehmany A."/>
            <person name="Rougon-Cardoso A."/>
            <person name="Ryden P."/>
            <person name="Torto-Alalibo T."/>
            <person name="Studholme D."/>
            <person name="Wang Y."/>
            <person name="Win J."/>
            <person name="Wood J."/>
            <person name="Clifton S.W."/>
            <person name="Rogers J."/>
            <person name="Van den Ackerveken G."/>
            <person name="Jones J.D."/>
            <person name="McDowell J.M."/>
            <person name="Beynon J."/>
            <person name="Tyler B.M."/>
        </authorList>
    </citation>
    <scope>NUCLEOTIDE SEQUENCE [LARGE SCALE GENOMIC DNA]</scope>
    <source>
        <strain evidence="2">Emoy2</strain>
    </source>
</reference>
<dbReference type="EnsemblProtists" id="HpaT803229">
    <property type="protein sequence ID" value="HpaP803229"/>
    <property type="gene ID" value="HpaG803229"/>
</dbReference>
<dbReference type="HOGENOM" id="CLU_1191846_0_0_1"/>
<reference evidence="1" key="2">
    <citation type="submission" date="2015-06" db="UniProtKB">
        <authorList>
            <consortium name="EnsemblProtists"/>
        </authorList>
    </citation>
    <scope>IDENTIFICATION</scope>
    <source>
        <strain evidence="1">Emoy2</strain>
    </source>
</reference>
<proteinExistence type="predicted"/>